<accession>A0A6N8JPR1</accession>
<dbReference type="AlphaFoldDB" id="A0A6N8JPR1"/>
<dbReference type="EMBL" id="WSRR01000007">
    <property type="protein sequence ID" value="MVX60780.1"/>
    <property type="molecule type" value="Genomic_DNA"/>
</dbReference>
<organism evidence="3 4">
    <name type="scientific">Adlercreutzia mucosicola</name>
    <dbReference type="NCBI Taxonomy" id="580026"/>
    <lineage>
        <taxon>Bacteria</taxon>
        <taxon>Bacillati</taxon>
        <taxon>Actinomycetota</taxon>
        <taxon>Coriobacteriia</taxon>
        <taxon>Eggerthellales</taxon>
        <taxon>Eggerthellaceae</taxon>
        <taxon>Adlercreutzia</taxon>
    </lineage>
</organism>
<evidence type="ECO:0000256" key="1">
    <source>
        <dbReference type="ARBA" id="ARBA00023002"/>
    </source>
</evidence>
<dbReference type="Gene3D" id="3.40.50.700">
    <property type="entry name" value="NADH:ubiquinone oxidoreductase-like, 20kDa subunit"/>
    <property type="match status" value="1"/>
</dbReference>
<keyword evidence="3" id="KW-0830">Ubiquinone</keyword>
<evidence type="ECO:0000313" key="3">
    <source>
        <dbReference type="EMBL" id="MVX60780.1"/>
    </source>
</evidence>
<gene>
    <name evidence="3" type="ORF">GKZ27_04810</name>
</gene>
<dbReference type="InterPro" id="IPR037024">
    <property type="entry name" value="NiFe_Hase_small_N_sf"/>
</dbReference>
<dbReference type="OrthoDB" id="9787729at2"/>
<dbReference type="GO" id="GO:0051536">
    <property type="term" value="F:iron-sulfur cluster binding"/>
    <property type="evidence" value="ECO:0007669"/>
    <property type="project" value="InterPro"/>
</dbReference>
<keyword evidence="4" id="KW-1185">Reference proteome</keyword>
<dbReference type="Pfam" id="PF01058">
    <property type="entry name" value="Oxidored_q6"/>
    <property type="match status" value="1"/>
</dbReference>
<dbReference type="Proteomes" id="UP000463388">
    <property type="component" value="Unassembled WGS sequence"/>
</dbReference>
<comment type="caution">
    <text evidence="3">The sequence shown here is derived from an EMBL/GenBank/DDBJ whole genome shotgun (WGS) entry which is preliminary data.</text>
</comment>
<dbReference type="InterPro" id="IPR051349">
    <property type="entry name" value="Hydrogenase_assoc-protein"/>
</dbReference>
<evidence type="ECO:0000259" key="2">
    <source>
        <dbReference type="Pfam" id="PF01058"/>
    </source>
</evidence>
<keyword evidence="1" id="KW-0560">Oxidoreductase</keyword>
<dbReference type="InterPro" id="IPR006137">
    <property type="entry name" value="NADH_UbQ_OxRdtase-like_20kDa"/>
</dbReference>
<proteinExistence type="predicted"/>
<dbReference type="GO" id="GO:0016491">
    <property type="term" value="F:oxidoreductase activity"/>
    <property type="evidence" value="ECO:0007669"/>
    <property type="project" value="UniProtKB-KW"/>
</dbReference>
<sequence>MNKIRRPSEGAAPRVVLIGLASCFGCQINITNIEAHLLEVLGQIDMAYWQLTSSDPMPDVFDVAVIEGAVTTEEAAATVRAARERARCVIAIGACAATGGIPGMAADDLAAHSARVYGDAAPRACGAMRAPVPVSAVVDVDFTVPCCPIDPFQFVRVLDAALYGSNRLEATSVLCGECKRNERGCFFQDGTLCLGLVTRSGCGAKCPALGRPCNGCAGLSPDGNVRAARFVAARSGMEARRFDEALAMFNAVALAAADEEGGNR</sequence>
<dbReference type="PANTHER" id="PTHR42845">
    <property type="entry name" value="COENZYME F420-REDUCING HYDROGENASE, GAMMA SUBUNIT"/>
    <property type="match status" value="1"/>
</dbReference>
<dbReference type="PANTHER" id="PTHR42845:SF3">
    <property type="entry name" value="CYTOSOLIC NIFE-HYDROGENASE, DELTA SUBUNIT"/>
    <property type="match status" value="1"/>
</dbReference>
<evidence type="ECO:0000313" key="4">
    <source>
        <dbReference type="Proteomes" id="UP000463388"/>
    </source>
</evidence>
<dbReference type="RefSeq" id="WP_160345485.1">
    <property type="nucleotide sequence ID" value="NZ_WSRR01000007.1"/>
</dbReference>
<dbReference type="SUPFAM" id="SSF56770">
    <property type="entry name" value="HydA/Nqo6-like"/>
    <property type="match status" value="1"/>
</dbReference>
<reference evidence="3 4" key="1">
    <citation type="submission" date="2019-12" db="EMBL/GenBank/DDBJ databases">
        <title>Microbes associate with the intestines of laboratory mice.</title>
        <authorList>
            <person name="Navarre W."/>
            <person name="Wong E."/>
        </authorList>
    </citation>
    <scope>NUCLEOTIDE SEQUENCE [LARGE SCALE GENOMIC DNA]</scope>
    <source>
        <strain evidence="3 4">NM66_B29</strain>
    </source>
</reference>
<name>A0A6N8JPR1_9ACTN</name>
<feature type="domain" description="NADH:ubiquinone oxidoreductase-like 20kDa subunit" evidence="2">
    <location>
        <begin position="23"/>
        <end position="159"/>
    </location>
</feature>
<protein>
    <submittedName>
        <fullName evidence="3">NADH:ubiquinone oxidoreductase</fullName>
    </submittedName>
</protein>